<feature type="region of interest" description="Disordered" evidence="1">
    <location>
        <begin position="1"/>
        <end position="22"/>
    </location>
</feature>
<evidence type="ECO:0000256" key="1">
    <source>
        <dbReference type="SAM" id="MobiDB-lite"/>
    </source>
</evidence>
<organism evidence="2 3">
    <name type="scientific">Paracraurococcus ruber</name>
    <dbReference type="NCBI Taxonomy" id="77675"/>
    <lineage>
        <taxon>Bacteria</taxon>
        <taxon>Pseudomonadati</taxon>
        <taxon>Pseudomonadota</taxon>
        <taxon>Alphaproteobacteria</taxon>
        <taxon>Acetobacterales</taxon>
        <taxon>Roseomonadaceae</taxon>
        <taxon>Paracraurococcus</taxon>
    </lineage>
</organism>
<reference evidence="2 3" key="1">
    <citation type="journal article" date="2020" name="Microorganisms">
        <title>Osmotic Adaptation and Compatible Solute Biosynthesis of Phototrophic Bacteria as Revealed from Genome Analyses.</title>
        <authorList>
            <person name="Imhoff J.F."/>
            <person name="Rahn T."/>
            <person name="Kunzel S."/>
            <person name="Keller A."/>
            <person name="Neulinger S.C."/>
        </authorList>
    </citation>
    <scope>NUCLEOTIDE SEQUENCE [LARGE SCALE GENOMIC DNA]</scope>
    <source>
        <strain evidence="2 3">DSM 15382</strain>
    </source>
</reference>
<sequence length="126" mass="13723">MSQTVPKPLGAPGGQIKWNKASPKEPSTVTVVNRAVDGLKVRFYPTQAAMRAEVNRLHGQTLNRNQTASYTNAAPGGTIFVLAKCDGYGVVMFGVPLVRAMMNHMVYLHPGTNRLLWAQLKDSRGT</sequence>
<comment type="caution">
    <text evidence="2">The sequence shown here is derived from an EMBL/GenBank/DDBJ whole genome shotgun (WGS) entry which is preliminary data.</text>
</comment>
<protein>
    <submittedName>
        <fullName evidence="2">Uncharacterized protein</fullName>
    </submittedName>
</protein>
<dbReference type="EMBL" id="NRSG01000484">
    <property type="protein sequence ID" value="MBK1662214.1"/>
    <property type="molecule type" value="Genomic_DNA"/>
</dbReference>
<dbReference type="Proteomes" id="UP000697995">
    <property type="component" value="Unassembled WGS sequence"/>
</dbReference>
<proteinExistence type="predicted"/>
<accession>A0ABS1D5X1</accession>
<evidence type="ECO:0000313" key="3">
    <source>
        <dbReference type="Proteomes" id="UP000697995"/>
    </source>
</evidence>
<gene>
    <name evidence="2" type="ORF">CKO45_28925</name>
</gene>
<keyword evidence="3" id="KW-1185">Reference proteome</keyword>
<evidence type="ECO:0000313" key="2">
    <source>
        <dbReference type="EMBL" id="MBK1662214.1"/>
    </source>
</evidence>
<name>A0ABS1D5X1_9PROT</name>
<dbReference type="RefSeq" id="WP_133223292.1">
    <property type="nucleotide sequence ID" value="NZ_NRSG01000484.1"/>
</dbReference>